<proteinExistence type="predicted"/>
<dbReference type="RefSeq" id="WP_076429476.1">
    <property type="nucleotide sequence ID" value="NZ_FTNO01000001.1"/>
</dbReference>
<dbReference type="EMBL" id="FTNO01000001">
    <property type="protein sequence ID" value="SIR15071.1"/>
    <property type="molecule type" value="Genomic_DNA"/>
</dbReference>
<evidence type="ECO:0000313" key="4">
    <source>
        <dbReference type="Proteomes" id="UP000186914"/>
    </source>
</evidence>
<gene>
    <name evidence="3" type="ORF">SAMN05421858_1610</name>
</gene>
<feature type="transmembrane region" description="Helical" evidence="2">
    <location>
        <begin position="154"/>
        <end position="174"/>
    </location>
</feature>
<feature type="transmembrane region" description="Helical" evidence="2">
    <location>
        <begin position="126"/>
        <end position="148"/>
    </location>
</feature>
<organism evidence="3 4">
    <name type="scientific">Haladaptatus litoreus</name>
    <dbReference type="NCBI Taxonomy" id="553468"/>
    <lineage>
        <taxon>Archaea</taxon>
        <taxon>Methanobacteriati</taxon>
        <taxon>Methanobacteriota</taxon>
        <taxon>Stenosarchaea group</taxon>
        <taxon>Halobacteria</taxon>
        <taxon>Halobacteriales</taxon>
        <taxon>Haladaptataceae</taxon>
        <taxon>Haladaptatus</taxon>
    </lineage>
</organism>
<evidence type="ECO:0000313" key="3">
    <source>
        <dbReference type="EMBL" id="SIR15071.1"/>
    </source>
</evidence>
<sequence length="233" mass="25394">MATRTIPSAIESVTKLGPRRMQETIDIIVLFVLFGLTLVVMGLASGLLAPEITQGVVVVPLYVFLYGIMGGLVYVFVNVSKGRITDENGGNGGRNGHDTPDKNMFPDRLAEPDSGDWFERINMSQIALYLPAAALLSGGAYLVSLAFYNADSTGQVGAVAGIAFLVGLFVDTALQEFKGLTGRILGEPSEKEILVERVTGYSEAKRDFDRIQERHVMDTILSDFDSENERLRK</sequence>
<feature type="region of interest" description="Disordered" evidence="1">
    <location>
        <begin position="87"/>
        <end position="106"/>
    </location>
</feature>
<dbReference type="AlphaFoldDB" id="A0A1N6YKT8"/>
<accession>A0A1N6YKT8</accession>
<keyword evidence="4" id="KW-1185">Reference proteome</keyword>
<keyword evidence="2" id="KW-0812">Transmembrane</keyword>
<evidence type="ECO:0000256" key="2">
    <source>
        <dbReference type="SAM" id="Phobius"/>
    </source>
</evidence>
<name>A0A1N6YKT8_9EURY</name>
<feature type="transmembrane region" description="Helical" evidence="2">
    <location>
        <begin position="27"/>
        <end position="49"/>
    </location>
</feature>
<feature type="compositionally biased region" description="Basic and acidic residues" evidence="1">
    <location>
        <begin position="95"/>
        <end position="106"/>
    </location>
</feature>
<feature type="transmembrane region" description="Helical" evidence="2">
    <location>
        <begin position="55"/>
        <end position="77"/>
    </location>
</feature>
<dbReference type="OrthoDB" id="217103at2157"/>
<evidence type="ECO:0000256" key="1">
    <source>
        <dbReference type="SAM" id="MobiDB-lite"/>
    </source>
</evidence>
<protein>
    <submittedName>
        <fullName evidence="3">Uncharacterized protein</fullName>
    </submittedName>
</protein>
<keyword evidence="2" id="KW-0472">Membrane</keyword>
<keyword evidence="2" id="KW-1133">Transmembrane helix</keyword>
<reference evidence="4" key="1">
    <citation type="submission" date="2017-01" db="EMBL/GenBank/DDBJ databases">
        <authorList>
            <person name="Varghese N."/>
            <person name="Submissions S."/>
        </authorList>
    </citation>
    <scope>NUCLEOTIDE SEQUENCE [LARGE SCALE GENOMIC DNA]</scope>
    <source>
        <strain evidence="4">CGMCC 1.7737</strain>
    </source>
</reference>
<dbReference type="Proteomes" id="UP000186914">
    <property type="component" value="Unassembled WGS sequence"/>
</dbReference>